<evidence type="ECO:0000256" key="4">
    <source>
        <dbReference type="ARBA" id="ARBA00012063"/>
    </source>
</evidence>
<dbReference type="GO" id="GO:0008239">
    <property type="term" value="F:dipeptidyl-peptidase activity"/>
    <property type="evidence" value="ECO:0007669"/>
    <property type="project" value="UniProtKB-UniRule"/>
</dbReference>
<keyword evidence="13 14" id="KW-0482">Metalloprotease</keyword>
<dbReference type="PhylomeDB" id="A0A060T491"/>
<comment type="similarity">
    <text evidence="3 14">Belongs to the peptidase M49 family.</text>
</comment>
<feature type="active site" evidence="15">
    <location>
        <position position="474"/>
    </location>
</feature>
<dbReference type="MEROPS" id="M49.004"/>
<evidence type="ECO:0000256" key="1">
    <source>
        <dbReference type="ARBA" id="ARBA00001336"/>
    </source>
</evidence>
<evidence type="ECO:0000256" key="9">
    <source>
        <dbReference type="ARBA" id="ARBA00022723"/>
    </source>
</evidence>
<dbReference type="PANTHER" id="PTHR23422:SF11">
    <property type="entry name" value="DIPEPTIDYL PEPTIDASE 3"/>
    <property type="match status" value="1"/>
</dbReference>
<dbReference type="EC" id="3.4.14.4" evidence="4 14"/>
<dbReference type="GO" id="GO:0006508">
    <property type="term" value="P:proteolysis"/>
    <property type="evidence" value="ECO:0007669"/>
    <property type="project" value="UniProtKB-KW"/>
</dbReference>
<protein>
    <recommendedName>
        <fullName evidence="5 14">Dipeptidyl peptidase 3</fullName>
        <ecNumber evidence="4 14">3.4.14.4</ecNumber>
    </recommendedName>
    <alternativeName>
        <fullName evidence="14">Dipeptidyl aminopeptidase III</fullName>
    </alternativeName>
    <alternativeName>
        <fullName evidence="14">Dipeptidyl peptidase III</fullName>
    </alternativeName>
</protein>
<keyword evidence="6 14" id="KW-0031">Aminopeptidase</keyword>
<keyword evidence="9 14" id="KW-0479">Metal-binding</keyword>
<comment type="cofactor">
    <cofactor evidence="14 16">
        <name>Zn(2+)</name>
        <dbReference type="ChEBI" id="CHEBI:29105"/>
    </cofactor>
    <text evidence="14 16">Binds 1 zinc ion per subunit.</text>
</comment>
<evidence type="ECO:0000256" key="10">
    <source>
        <dbReference type="ARBA" id="ARBA00022801"/>
    </source>
</evidence>
<keyword evidence="8 14" id="KW-0645">Protease</keyword>
<dbReference type="Gene3D" id="3.30.70.2600">
    <property type="match status" value="1"/>
</dbReference>
<keyword evidence="7 14" id="KW-0963">Cytoplasm</keyword>
<dbReference type="PIRSF" id="PIRSF007828">
    <property type="entry name" value="Dipeptidyl-peptidase_III"/>
    <property type="match status" value="1"/>
</dbReference>
<dbReference type="FunFam" id="3.30.540.30:FF:000003">
    <property type="entry name" value="Dipeptidyl peptidase 3"/>
    <property type="match status" value="1"/>
</dbReference>
<sequence length="724" mass="80913">MSRRISLAQRVIPHHRRAAWRYGTKPSFINPRPSSIVARHISTMSDYLADSDAPVVPLAVKPHFEALSAQEQRYAHHLSRASHYGTRVVLRQVSPESEHIYDLIVTIHSAIDGKWDTLASKAGVSDTEVTQFLEYASQFLSNLGNYKSFGDAKFIPRLSEEAFGKIASVDAKAGAMFDIVREPLYSTEPQESTLLGYPDAGHITSYYSKNVTKKEVEAVQKLMEANKILAENTRLFKDGDKLVLHIASASSSPNGEFKPEYNLDDGTKVEIKYGDHSAEFEKIAREIESAKQYAANDTQKKMLDAYAQSFSNGSMEAHKESQRHWVKDIGPKVETNIGFIETYRDPAGVRGEWEGLVAMVNKEQTEKFGNLVNNAKNYISQLPWDAAFEKDTFTPPDFTSLEVMTFAGSGIPAGINIPNYDDIRLTVGFKNVSLGNVLSAKAPNEKSTFLTPEDEKLFDEYRGPAFEVQVGIHELLGHGTGKLLSENHDGTFNFDHKNPPVSPLTGKPVETYYRKGQTWGSVFGAIAGSYEECRAETVAMYLACDRSLLKIFGHEGQEAEDVLYVAYLLMARAGLLALEFYDPRSAKWGQPHMQARFSILKSFLRAGDGFVKLEYTKPDYSDLVIKLDRSKIETVGKKAVGDYLQKLHVFKTTADFDNGSKLYADMTTVEEDIGKFRDAVLAAKRPRKQFVQVNTSLDSNGNVILHEYEPSYAGMIESFVQRNV</sequence>
<dbReference type="GO" id="GO:0008270">
    <property type="term" value="F:zinc ion binding"/>
    <property type="evidence" value="ECO:0007669"/>
    <property type="project" value="UniProtKB-ARBA"/>
</dbReference>
<keyword evidence="11 14" id="KW-0862">Zinc</keyword>
<evidence type="ECO:0000256" key="12">
    <source>
        <dbReference type="ARBA" id="ARBA00022990"/>
    </source>
</evidence>
<evidence type="ECO:0000256" key="5">
    <source>
        <dbReference type="ARBA" id="ARBA00014713"/>
    </source>
</evidence>
<dbReference type="GO" id="GO:0005737">
    <property type="term" value="C:cytoplasm"/>
    <property type="evidence" value="ECO:0007669"/>
    <property type="project" value="UniProtKB-SubCell"/>
</dbReference>
<dbReference type="Gene3D" id="3.30.540.30">
    <property type="match status" value="2"/>
</dbReference>
<accession>A0A060T491</accession>
<evidence type="ECO:0000256" key="11">
    <source>
        <dbReference type="ARBA" id="ARBA00022833"/>
    </source>
</evidence>
<evidence type="ECO:0000256" key="8">
    <source>
        <dbReference type="ARBA" id="ARBA00022670"/>
    </source>
</evidence>
<dbReference type="PANTHER" id="PTHR23422">
    <property type="entry name" value="DIPEPTIDYL PEPTIDASE III-RELATED"/>
    <property type="match status" value="1"/>
</dbReference>
<evidence type="ECO:0000256" key="7">
    <source>
        <dbReference type="ARBA" id="ARBA00022490"/>
    </source>
</evidence>
<gene>
    <name evidence="17" type="ORF">GNLVRS02_ARAD1C39644g</name>
</gene>
<evidence type="ECO:0000313" key="17">
    <source>
        <dbReference type="EMBL" id="CDP35619.1"/>
    </source>
</evidence>
<feature type="binding site" evidence="16">
    <location>
        <position position="473"/>
    </location>
    <ligand>
        <name>Zn(2+)</name>
        <dbReference type="ChEBI" id="CHEBI:29105"/>
        <note>catalytic</note>
    </ligand>
</feature>
<evidence type="ECO:0000256" key="13">
    <source>
        <dbReference type="ARBA" id="ARBA00023049"/>
    </source>
</evidence>
<organism evidence="17">
    <name type="scientific">Blastobotrys adeninivorans</name>
    <name type="common">Yeast</name>
    <name type="synonym">Arxula adeninivorans</name>
    <dbReference type="NCBI Taxonomy" id="409370"/>
    <lineage>
        <taxon>Eukaryota</taxon>
        <taxon>Fungi</taxon>
        <taxon>Dikarya</taxon>
        <taxon>Ascomycota</taxon>
        <taxon>Saccharomycotina</taxon>
        <taxon>Dipodascomycetes</taxon>
        <taxon>Dipodascales</taxon>
        <taxon>Trichomonascaceae</taxon>
        <taxon>Blastobotrys</taxon>
    </lineage>
</organism>
<dbReference type="EMBL" id="HG937693">
    <property type="protein sequence ID" value="CDP35619.1"/>
    <property type="molecule type" value="Genomic_DNA"/>
</dbReference>
<dbReference type="Pfam" id="PF03571">
    <property type="entry name" value="Peptidase_M49"/>
    <property type="match status" value="1"/>
</dbReference>
<reference evidence="17" key="1">
    <citation type="submission" date="2014-02" db="EMBL/GenBank/DDBJ databases">
        <authorList>
            <person name="Genoscope - CEA"/>
        </authorList>
    </citation>
    <scope>NUCLEOTIDE SEQUENCE</scope>
    <source>
        <strain evidence="17">LS3</strain>
    </source>
</reference>
<dbReference type="FunFam" id="3.30.540.30:FF:000002">
    <property type="entry name" value="Dipeptidyl peptidase 3"/>
    <property type="match status" value="1"/>
</dbReference>
<dbReference type="AlphaFoldDB" id="A0A060T491"/>
<dbReference type="GO" id="GO:0004177">
    <property type="term" value="F:aminopeptidase activity"/>
    <property type="evidence" value="ECO:0007669"/>
    <property type="project" value="UniProtKB-KW"/>
</dbReference>
<dbReference type="InterPro" id="IPR039461">
    <property type="entry name" value="Peptidase_M49"/>
</dbReference>
<keyword evidence="12" id="KW-0007">Acetylation</keyword>
<reference evidence="17" key="2">
    <citation type="submission" date="2014-06" db="EMBL/GenBank/DDBJ databases">
        <title>The complete genome of Blastobotrys (Arxula) adeninivorans LS3 - a yeast of biotechnological interest.</title>
        <authorList>
            <person name="Kunze G."/>
            <person name="Gaillardin C."/>
            <person name="Czernicka M."/>
            <person name="Durrens P."/>
            <person name="Martin T."/>
            <person name="Boer E."/>
            <person name="Gabaldon T."/>
            <person name="Cruz J."/>
            <person name="Talla E."/>
            <person name="Marck C."/>
            <person name="Goffeau A."/>
            <person name="Barbe V."/>
            <person name="Baret P."/>
            <person name="Baronian K."/>
            <person name="Beier S."/>
            <person name="Bleykasten C."/>
            <person name="Bode R."/>
            <person name="Casaregola S."/>
            <person name="Despons L."/>
            <person name="Fairhead C."/>
            <person name="Giersberg M."/>
            <person name="Gierski P."/>
            <person name="Hahnel U."/>
            <person name="Hartmann A."/>
            <person name="Jankowska D."/>
            <person name="Jubin C."/>
            <person name="Jung P."/>
            <person name="Lafontaine I."/>
            <person name="Leh-Louis V."/>
            <person name="Lemaire M."/>
            <person name="Marcet-Houben M."/>
            <person name="Mascher M."/>
            <person name="Morel G."/>
            <person name="Richard G.-F."/>
            <person name="Riechen J."/>
            <person name="Sacerdot C."/>
            <person name="Sarkar A."/>
            <person name="Savel G."/>
            <person name="Schacherer J."/>
            <person name="Sherman D."/>
            <person name="Straub M.-L."/>
            <person name="Stein N."/>
            <person name="Thierry A."/>
            <person name="Trautwein-Schult A."/>
            <person name="Westhof E."/>
            <person name="Worch S."/>
            <person name="Dujon B."/>
            <person name="Souciet J.-L."/>
            <person name="Wincker P."/>
            <person name="Scholz U."/>
            <person name="Neuveglise N."/>
        </authorList>
    </citation>
    <scope>NUCLEOTIDE SEQUENCE</scope>
    <source>
        <strain evidence="17">LS3</strain>
    </source>
</reference>
<name>A0A060T491_BLAAD</name>
<evidence type="ECO:0000256" key="6">
    <source>
        <dbReference type="ARBA" id="ARBA00022438"/>
    </source>
</evidence>
<feature type="binding site" evidence="16">
    <location>
        <position position="532"/>
    </location>
    <ligand>
        <name>Zn(2+)</name>
        <dbReference type="ChEBI" id="CHEBI:29105"/>
        <note>catalytic</note>
    </ligand>
</feature>
<evidence type="ECO:0000256" key="2">
    <source>
        <dbReference type="ARBA" id="ARBA00004496"/>
    </source>
</evidence>
<evidence type="ECO:0000256" key="15">
    <source>
        <dbReference type="PIRSR" id="PIRSR007828-1"/>
    </source>
</evidence>
<dbReference type="GO" id="GO:0008235">
    <property type="term" value="F:metalloexopeptidase activity"/>
    <property type="evidence" value="ECO:0007669"/>
    <property type="project" value="InterPro"/>
</dbReference>
<evidence type="ECO:0000256" key="14">
    <source>
        <dbReference type="PIRNR" id="PIRNR007828"/>
    </source>
</evidence>
<proteinExistence type="inferred from homology"/>
<dbReference type="FunFam" id="3.30.540.30:FF:000001">
    <property type="entry name" value="Dipeptidyl peptidase 3"/>
    <property type="match status" value="1"/>
</dbReference>
<dbReference type="InterPro" id="IPR005317">
    <property type="entry name" value="Dipeptidyl-peptase3"/>
</dbReference>
<evidence type="ECO:0000256" key="16">
    <source>
        <dbReference type="PIRSR" id="PIRSR007828-2"/>
    </source>
</evidence>
<evidence type="ECO:0000256" key="3">
    <source>
        <dbReference type="ARBA" id="ARBA00010200"/>
    </source>
</evidence>
<comment type="subcellular location">
    <subcellularLocation>
        <location evidence="2">Cytoplasm</location>
    </subcellularLocation>
</comment>
<keyword evidence="10 14" id="KW-0378">Hydrolase</keyword>
<comment type="catalytic activity">
    <reaction evidence="1 14">
        <text>Release of an N-terminal dipeptide from a peptide comprising four or more residues, with broad specificity. Also acts on dipeptidyl 2-naphthylamides.</text>
        <dbReference type="EC" id="3.4.14.4"/>
    </reaction>
</comment>
<feature type="binding site" evidence="16">
    <location>
        <position position="478"/>
    </location>
    <ligand>
        <name>Zn(2+)</name>
        <dbReference type="ChEBI" id="CHEBI:29105"/>
        <note>catalytic</note>
    </ligand>
</feature>